<organism evidence="1 2">
    <name type="scientific">Batillaria attramentaria</name>
    <dbReference type="NCBI Taxonomy" id="370345"/>
    <lineage>
        <taxon>Eukaryota</taxon>
        <taxon>Metazoa</taxon>
        <taxon>Spiralia</taxon>
        <taxon>Lophotrochozoa</taxon>
        <taxon>Mollusca</taxon>
        <taxon>Gastropoda</taxon>
        <taxon>Caenogastropoda</taxon>
        <taxon>Sorbeoconcha</taxon>
        <taxon>Cerithioidea</taxon>
        <taxon>Batillariidae</taxon>
        <taxon>Batillaria</taxon>
    </lineage>
</organism>
<proteinExistence type="predicted"/>
<keyword evidence="2" id="KW-1185">Reference proteome</keyword>
<protein>
    <recommendedName>
        <fullName evidence="3">Secreted protein</fullName>
    </recommendedName>
</protein>
<dbReference type="Proteomes" id="UP001519460">
    <property type="component" value="Unassembled WGS sequence"/>
</dbReference>
<accession>A0ABD0JB40</accession>
<gene>
    <name evidence="1" type="ORF">BaRGS_00036717</name>
</gene>
<evidence type="ECO:0000313" key="1">
    <source>
        <dbReference type="EMBL" id="KAK7468066.1"/>
    </source>
</evidence>
<evidence type="ECO:0000313" key="2">
    <source>
        <dbReference type="Proteomes" id="UP001519460"/>
    </source>
</evidence>
<dbReference type="EMBL" id="JACVVK020000524">
    <property type="protein sequence ID" value="KAK7468066.1"/>
    <property type="molecule type" value="Genomic_DNA"/>
</dbReference>
<name>A0ABD0JB40_9CAEN</name>
<sequence length="184" mass="21088">MFFSLQDFCPSTTVLWGFGNFRRLLCVSALWKLSKLFTPAPRVALRLFHWTVQLPAILTDSFSGAMLTRSALKFRGMVVCCLRRGRVCTGFCDPVKFNECTACSESALLECELRVLDNKASLYILSRSDRCTVVNRSEEMDHEYPRTRRDFSILFRIDRPPIFSHFGSGQWKPVNGRCMFSMSG</sequence>
<dbReference type="AlphaFoldDB" id="A0ABD0JB40"/>
<comment type="caution">
    <text evidence="1">The sequence shown here is derived from an EMBL/GenBank/DDBJ whole genome shotgun (WGS) entry which is preliminary data.</text>
</comment>
<reference evidence="1 2" key="1">
    <citation type="journal article" date="2023" name="Sci. Data">
        <title>Genome assembly of the Korean intertidal mud-creeper Batillaria attramentaria.</title>
        <authorList>
            <person name="Patra A.K."/>
            <person name="Ho P.T."/>
            <person name="Jun S."/>
            <person name="Lee S.J."/>
            <person name="Kim Y."/>
            <person name="Won Y.J."/>
        </authorList>
    </citation>
    <scope>NUCLEOTIDE SEQUENCE [LARGE SCALE GENOMIC DNA]</scope>
    <source>
        <strain evidence="1">Wonlab-2016</strain>
    </source>
</reference>
<evidence type="ECO:0008006" key="3">
    <source>
        <dbReference type="Google" id="ProtNLM"/>
    </source>
</evidence>